<reference evidence="16" key="1">
    <citation type="submission" date="2015-05" db="EMBL/GenBank/DDBJ databases">
        <authorList>
            <person name="Rattei Thomas"/>
        </authorList>
    </citation>
    <scope>NUCLEOTIDE SEQUENCE</scope>
    <source>
        <strain evidence="7">CV15</strain>
        <strain evidence="8">CWL029c</strain>
        <strain evidence="10">DC9</strain>
        <strain evidence="9">GiD</strain>
        <strain evidence="11">H12</strain>
        <strain evidence="12">MUL2216</strain>
        <strain evidence="13">Panola</strain>
        <strain evidence="15">PB1</strain>
        <strain evidence="14">U1271</strain>
        <strain evidence="16">UZG1</strain>
        <strain evidence="17">Wien2</strain>
        <strain evidence="18">YK41</strain>
    </source>
</reference>
<accession>A0A0F7XKB9</accession>
<evidence type="ECO:0000256" key="3">
    <source>
        <dbReference type="ARBA" id="ARBA00022989"/>
    </source>
</evidence>
<evidence type="ECO:0000313" key="14">
    <source>
        <dbReference type="EMBL" id="CRI48985.1"/>
    </source>
</evidence>
<feature type="domain" description="V-ATPase proteolipid subunit C-like" evidence="6">
    <location>
        <begin position="16"/>
        <end position="74"/>
    </location>
</feature>
<organism evidence="16">
    <name type="scientific">Chlamydia pneumoniae</name>
    <name type="common">Chlamydophila pneumoniae</name>
    <dbReference type="NCBI Taxonomy" id="83558"/>
    <lineage>
        <taxon>Bacteria</taxon>
        <taxon>Pseudomonadati</taxon>
        <taxon>Chlamydiota</taxon>
        <taxon>Chlamydiia</taxon>
        <taxon>Chlamydiales</taxon>
        <taxon>Chlamydiaceae</taxon>
        <taxon>Chlamydia/Chlamydophila group</taxon>
        <taxon>Chlamydia</taxon>
    </lineage>
</organism>
<dbReference type="NCBIfam" id="NF007200">
    <property type="entry name" value="PRK09621.1"/>
    <property type="match status" value="1"/>
</dbReference>
<evidence type="ECO:0000313" key="18">
    <source>
        <dbReference type="EMBL" id="CRI72732.1"/>
    </source>
</evidence>
<dbReference type="EMBL" id="LN847002">
    <property type="protein sequence ID" value="CRI39967.1"/>
    <property type="molecule type" value="Genomic_DNA"/>
</dbReference>
<evidence type="ECO:0000313" key="8">
    <source>
        <dbReference type="EMBL" id="CRI39967.1"/>
    </source>
</evidence>
<keyword evidence="4 5" id="KW-0472">Membrane</keyword>
<evidence type="ECO:0000313" key="7">
    <source>
        <dbReference type="EMBL" id="CRI37702.1"/>
    </source>
</evidence>
<dbReference type="Pfam" id="PF00137">
    <property type="entry name" value="ATP-synt_C"/>
    <property type="match status" value="2"/>
</dbReference>
<feature type="transmembrane region" description="Helical" evidence="5">
    <location>
        <begin position="86"/>
        <end position="106"/>
    </location>
</feature>
<dbReference type="InterPro" id="IPR002379">
    <property type="entry name" value="ATPase_proteolipid_c-like_dom"/>
</dbReference>
<gene>
    <name evidence="7" type="ORF">BN1224_CV15_B_00250</name>
    <name evidence="10" type="ORF">BN1224_DC9_AN_00070</name>
    <name evidence="9" type="ORF">BN1224_GiD_A_00980</name>
    <name evidence="11" type="ORF">BN1224_H12_AL_00110</name>
    <name evidence="12" type="ORF">BN1224_MUL2216_C_00280</name>
    <name evidence="13" type="ORF">BN1224_Panola_B_00310</name>
    <name evidence="15" type="ORF">BN1224_PB1_B_00870</name>
    <name evidence="14" type="ORF">BN1224_U1271_A_00950</name>
    <name evidence="16" type="ORF">BN1224_UZG1_A_00970</name>
    <name evidence="17" type="ORF">BN1224_Wien2_B_00840</name>
    <name evidence="18" type="ORF">BN1224_YK41_AG_00250</name>
    <name evidence="8" type="ORF">CWL029c_B_00280</name>
</gene>
<dbReference type="SUPFAM" id="SSF81333">
    <property type="entry name" value="F1F0 ATP synthase subunit C"/>
    <property type="match status" value="2"/>
</dbReference>
<feature type="transmembrane region" description="Helical" evidence="5">
    <location>
        <begin position="53"/>
        <end position="74"/>
    </location>
</feature>
<evidence type="ECO:0000313" key="15">
    <source>
        <dbReference type="EMBL" id="CRI50118.1"/>
    </source>
</evidence>
<dbReference type="PROSITE" id="PS51257">
    <property type="entry name" value="PROKAR_LIPOPROTEIN"/>
    <property type="match status" value="1"/>
</dbReference>
<evidence type="ECO:0000313" key="10">
    <source>
        <dbReference type="EMBL" id="CRI42220.1"/>
    </source>
</evidence>
<protein>
    <submittedName>
        <fullName evidence="16">ATP Synthase Subunit K</fullName>
    </submittedName>
</protein>
<dbReference type="EMBL" id="LN847242">
    <property type="protein sequence ID" value="CRI48985.1"/>
    <property type="molecule type" value="Genomic_DNA"/>
</dbReference>
<feature type="transmembrane region" description="Helical" evidence="5">
    <location>
        <begin position="20"/>
        <end position="41"/>
    </location>
</feature>
<proteinExistence type="predicted"/>
<sequence>MKGAHEVSMIDMSVVGPALVLGLAMIGSAIGCGMAGVASHAVMSRIDEGHGKLIGMSAMPSSQSIYGFILMLLMQAAIKNGTLSPVGGIAIGLSVGAALLVSSVMQGKCCVSGIQAYARSSSIYGKCYAAIGIVESFSLFAVVFALLLL</sequence>
<comment type="subcellular location">
    <subcellularLocation>
        <location evidence="1">Membrane</location>
        <topology evidence="1">Multi-pass membrane protein</topology>
    </subcellularLocation>
</comment>
<dbReference type="EMBL" id="LN846998">
    <property type="protein sequence ID" value="CRI37702.1"/>
    <property type="molecule type" value="Genomic_DNA"/>
</dbReference>
<keyword evidence="3 5" id="KW-1133">Transmembrane helix</keyword>
<feature type="domain" description="V-ATPase proteolipid subunit C-like" evidence="6">
    <location>
        <begin position="89"/>
        <end position="148"/>
    </location>
</feature>
<evidence type="ECO:0000313" key="13">
    <source>
        <dbReference type="EMBL" id="CRI46692.1"/>
    </source>
</evidence>
<evidence type="ECO:0000256" key="5">
    <source>
        <dbReference type="SAM" id="Phobius"/>
    </source>
</evidence>
<dbReference type="InterPro" id="IPR035921">
    <property type="entry name" value="F/V-ATP_Csub_sf"/>
</dbReference>
<dbReference type="Gene3D" id="1.20.120.610">
    <property type="entry name" value="lithium bound rotor ring of v- atpase"/>
    <property type="match status" value="1"/>
</dbReference>
<dbReference type="EMBL" id="LN847022">
    <property type="protein sequence ID" value="CRI42220.1"/>
    <property type="molecule type" value="Genomic_DNA"/>
</dbReference>
<dbReference type="EMBL" id="LN847224">
    <property type="protein sequence ID" value="CRI45563.1"/>
    <property type="molecule type" value="Genomic_DNA"/>
</dbReference>
<dbReference type="EMBL" id="LN849014">
    <property type="protein sequence ID" value="CRI72732.1"/>
    <property type="molecule type" value="Genomic_DNA"/>
</dbReference>
<evidence type="ECO:0000313" key="9">
    <source>
        <dbReference type="EMBL" id="CRI41097.1"/>
    </source>
</evidence>
<evidence type="ECO:0000259" key="6">
    <source>
        <dbReference type="Pfam" id="PF00137"/>
    </source>
</evidence>
<evidence type="ECO:0000313" key="16">
    <source>
        <dbReference type="EMBL" id="CRI51242.1"/>
    </source>
</evidence>
<dbReference type="EMBL" id="LN847102">
    <property type="protein sequence ID" value="CRI43319.1"/>
    <property type="molecule type" value="Genomic_DNA"/>
</dbReference>
<dbReference type="EMBL" id="LN847249">
    <property type="protein sequence ID" value="CRI52373.1"/>
    <property type="molecule type" value="Genomic_DNA"/>
</dbReference>
<dbReference type="PATRIC" id="fig|83558.13.peg.101"/>
<dbReference type="CDD" id="cd18179">
    <property type="entry name" value="ATP-synt_Vo_Ao_c_NTPK_rpt1"/>
    <property type="match status" value="1"/>
</dbReference>
<dbReference type="EMBL" id="LN847008">
    <property type="protein sequence ID" value="CRI41097.1"/>
    <property type="molecule type" value="Genomic_DNA"/>
</dbReference>
<dbReference type="GO" id="GO:0033177">
    <property type="term" value="C:proton-transporting two-sector ATPase complex, proton-transporting domain"/>
    <property type="evidence" value="ECO:0007669"/>
    <property type="project" value="InterPro"/>
</dbReference>
<dbReference type="EMBL" id="LN847240">
    <property type="protein sequence ID" value="CRI50118.1"/>
    <property type="molecule type" value="Genomic_DNA"/>
</dbReference>
<dbReference type="EMBL" id="LN847230">
    <property type="protein sequence ID" value="CRI46692.1"/>
    <property type="molecule type" value="Genomic_DNA"/>
</dbReference>
<evidence type="ECO:0000313" key="11">
    <source>
        <dbReference type="EMBL" id="CRI43319.1"/>
    </source>
</evidence>
<evidence type="ECO:0000313" key="17">
    <source>
        <dbReference type="EMBL" id="CRI52373.1"/>
    </source>
</evidence>
<evidence type="ECO:0000313" key="12">
    <source>
        <dbReference type="EMBL" id="CRI45563.1"/>
    </source>
</evidence>
<dbReference type="EMBL" id="LN847245">
    <property type="protein sequence ID" value="CRI51242.1"/>
    <property type="molecule type" value="Genomic_DNA"/>
</dbReference>
<dbReference type="AlphaFoldDB" id="A0A0F7XKB9"/>
<keyword evidence="2 5" id="KW-0812">Transmembrane</keyword>
<evidence type="ECO:0000256" key="1">
    <source>
        <dbReference type="ARBA" id="ARBA00004141"/>
    </source>
</evidence>
<dbReference type="GO" id="GO:0015078">
    <property type="term" value="F:proton transmembrane transporter activity"/>
    <property type="evidence" value="ECO:0007669"/>
    <property type="project" value="InterPro"/>
</dbReference>
<name>A0A0F7XKB9_CHLPN</name>
<feature type="transmembrane region" description="Helical" evidence="5">
    <location>
        <begin position="127"/>
        <end position="148"/>
    </location>
</feature>
<evidence type="ECO:0000256" key="2">
    <source>
        <dbReference type="ARBA" id="ARBA00022692"/>
    </source>
</evidence>
<evidence type="ECO:0000256" key="4">
    <source>
        <dbReference type="ARBA" id="ARBA00023136"/>
    </source>
</evidence>